<evidence type="ECO:0000313" key="2">
    <source>
        <dbReference type="Proteomes" id="UP001159363"/>
    </source>
</evidence>
<dbReference type="EMBL" id="JARBHB010000002">
    <property type="protein sequence ID" value="KAJ8892925.1"/>
    <property type="molecule type" value="Genomic_DNA"/>
</dbReference>
<evidence type="ECO:0000313" key="1">
    <source>
        <dbReference type="EMBL" id="KAJ8892925.1"/>
    </source>
</evidence>
<organism evidence="1 2">
    <name type="scientific">Dryococelus australis</name>
    <dbReference type="NCBI Taxonomy" id="614101"/>
    <lineage>
        <taxon>Eukaryota</taxon>
        <taxon>Metazoa</taxon>
        <taxon>Ecdysozoa</taxon>
        <taxon>Arthropoda</taxon>
        <taxon>Hexapoda</taxon>
        <taxon>Insecta</taxon>
        <taxon>Pterygota</taxon>
        <taxon>Neoptera</taxon>
        <taxon>Polyneoptera</taxon>
        <taxon>Phasmatodea</taxon>
        <taxon>Verophasmatodea</taxon>
        <taxon>Anareolatae</taxon>
        <taxon>Phasmatidae</taxon>
        <taxon>Eurycanthinae</taxon>
        <taxon>Dryococelus</taxon>
    </lineage>
</organism>
<dbReference type="Proteomes" id="UP001159363">
    <property type="component" value="Chromosome 2"/>
</dbReference>
<reference evidence="1 2" key="1">
    <citation type="submission" date="2023-02" db="EMBL/GenBank/DDBJ databases">
        <title>LHISI_Scaffold_Assembly.</title>
        <authorList>
            <person name="Stuart O.P."/>
            <person name="Cleave R."/>
            <person name="Magrath M.J.L."/>
            <person name="Mikheyev A.S."/>
        </authorList>
    </citation>
    <scope>NUCLEOTIDE SEQUENCE [LARGE SCALE GENOMIC DNA]</scope>
    <source>
        <strain evidence="1">Daus_M_001</strain>
        <tissue evidence="1">Leg muscle</tissue>
    </source>
</reference>
<name>A0ABQ9I8G3_9NEOP</name>
<gene>
    <name evidence="1" type="ORF">PR048_005506</name>
</gene>
<proteinExistence type="predicted"/>
<keyword evidence="2" id="KW-1185">Reference proteome</keyword>
<accession>A0ABQ9I8G3</accession>
<comment type="caution">
    <text evidence="1">The sequence shown here is derived from an EMBL/GenBank/DDBJ whole genome shotgun (WGS) entry which is preliminary data.</text>
</comment>
<sequence length="893" mass="100036">MRLESCSPLYTSYGNVIPRLLTLLGATLHSGFGHGVHRHRAHLKAVGISGATYPSFPSNGCCVYRSPRPNVDRSSVALWLIRLRWNKWTQGIRGSQGHINESFDLLQCVPNLNEVVAFSTVHSDFDNVQNILENLIETYYYTQYFENDKLFLEDTSTNKVSIGVKSDTPLSLLEFDSTMIRQEYGIAAKIEQYDLISHAYCRYRNFPLDFVHPIYSFQLNSELDSLLGGIDDFNKWFACIMPNGKLILSLFNKMDGGILNPINAIPHTASSLWMDVAFFKLLNTYYTDELETCFKANTSHHTARVAMLVGIAYESDAAWLGCSPPTKANRVRSPAEQLPNFRNRVFVKDDTAGRRIFSAISRFPGLCNFGAAPYSPDITLIGSQGHCSLEPPKYLHSTMPFSDLQQLATEICLKTKPHGFMVAEWLACLPPIKAIRVQSPAGSLQIFAYMLVGGFSRRSPVSPILLIRRCSIPTSINFIGSQDLDAILDKIQQPWLVHQKSKQFNYSPIGMKTIKFRSQPTLITYNTSSGSHLPRPTLCDQLISRESVRQPRWSIDIMGTMQVSTRNCMRDPAGLLRWSLTHPSLSASVLCHPFDLTRPARCPSCRSTTWASLQILEMLVDRVASAGSDITNAATRWTHFNIHCTYVTKYHRIPTGMTVPRQATTVEIGRVHSSDRHARILLCVVSSERPAQSMSATFGEEEEKRIPRYLTKIPCDSRNFPGQWNSDESTTTTVFQWSPGGGWGGLKTIETDSFEMGDPSQNHDRLSNPICNNHEKMTNALHTNPSSNSVSLMDCSTCPSSPNFKFCTTNPKLSLLSSSVPSPIVYIELANGDIRKLDSFLSGRSGCDREVEKYAVSIGKDASMYEELCTQTDQQDTVIEYLEVVHVVLQELT</sequence>
<protein>
    <submittedName>
        <fullName evidence="1">Uncharacterized protein</fullName>
    </submittedName>
</protein>